<dbReference type="EMBL" id="ADBJ01000050">
    <property type="protein sequence ID" value="EFA76116.1"/>
    <property type="molecule type" value="Genomic_DNA"/>
</dbReference>
<name>D3BRT4_HETP5</name>
<protein>
    <submittedName>
        <fullName evidence="1">Uncharacterized protein</fullName>
    </submittedName>
</protein>
<organism evidence="1 2">
    <name type="scientific">Heterostelium pallidum (strain ATCC 26659 / Pp 5 / PN500)</name>
    <name type="common">Cellular slime mold</name>
    <name type="synonym">Polysphondylium pallidum</name>
    <dbReference type="NCBI Taxonomy" id="670386"/>
    <lineage>
        <taxon>Eukaryota</taxon>
        <taxon>Amoebozoa</taxon>
        <taxon>Evosea</taxon>
        <taxon>Eumycetozoa</taxon>
        <taxon>Dictyostelia</taxon>
        <taxon>Acytosteliales</taxon>
        <taxon>Acytosteliaceae</taxon>
        <taxon>Heterostelium</taxon>
    </lineage>
</organism>
<evidence type="ECO:0000313" key="1">
    <source>
        <dbReference type="EMBL" id="EFA76116.1"/>
    </source>
</evidence>
<dbReference type="InParanoid" id="D3BRT4"/>
<dbReference type="RefSeq" id="XP_020428250.1">
    <property type="nucleotide sequence ID" value="XM_020581463.1"/>
</dbReference>
<keyword evidence="2" id="KW-1185">Reference proteome</keyword>
<dbReference type="GeneID" id="31366164"/>
<dbReference type="AlphaFoldDB" id="D3BRT4"/>
<gene>
    <name evidence="1" type="ORF">PPL_10695</name>
</gene>
<dbReference type="Proteomes" id="UP000001396">
    <property type="component" value="Unassembled WGS sequence"/>
</dbReference>
<reference evidence="1 2" key="1">
    <citation type="journal article" date="2011" name="Genome Res.">
        <title>Phylogeny-wide analysis of social amoeba genomes highlights ancient origins for complex intercellular communication.</title>
        <authorList>
            <person name="Heidel A.J."/>
            <person name="Lawal H.M."/>
            <person name="Felder M."/>
            <person name="Schilde C."/>
            <person name="Helps N.R."/>
            <person name="Tunggal B."/>
            <person name="Rivero F."/>
            <person name="John U."/>
            <person name="Schleicher M."/>
            <person name="Eichinger L."/>
            <person name="Platzer M."/>
            <person name="Noegel A.A."/>
            <person name="Schaap P."/>
            <person name="Gloeckner G."/>
        </authorList>
    </citation>
    <scope>NUCLEOTIDE SEQUENCE [LARGE SCALE GENOMIC DNA]</scope>
    <source>
        <strain evidence="2">ATCC 26659 / Pp 5 / PN500</strain>
    </source>
</reference>
<proteinExistence type="predicted"/>
<evidence type="ECO:0000313" key="2">
    <source>
        <dbReference type="Proteomes" id="UP000001396"/>
    </source>
</evidence>
<sequence length="123" mass="14517">MRSDLITIKSHKHRMAFRNRTPAFLELRSQSKNHRPYNTKKDTTSTIPLIGVDDPNAVQLETLNVLPKWIRINDIDIKLRIIAERVEKLGKLHTRNLETFESNTEDEREIEILTKEIAMVRYH</sequence>
<accession>D3BRT4</accession>
<comment type="caution">
    <text evidence="1">The sequence shown here is derived from an EMBL/GenBank/DDBJ whole genome shotgun (WGS) entry which is preliminary data.</text>
</comment>